<dbReference type="Proteomes" id="UP000829476">
    <property type="component" value="Chromosome"/>
</dbReference>
<dbReference type="InterPro" id="IPR002816">
    <property type="entry name" value="TraB/PrgY/GumN_fam"/>
</dbReference>
<evidence type="ECO:0000313" key="3">
    <source>
        <dbReference type="Proteomes" id="UP000829476"/>
    </source>
</evidence>
<dbReference type="InterPro" id="IPR047111">
    <property type="entry name" value="YbaP-like"/>
</dbReference>
<accession>A0ABY3YI56</accession>
<protein>
    <submittedName>
        <fullName evidence="2">TraB/GumN family protein</fullName>
    </submittedName>
</protein>
<dbReference type="PANTHER" id="PTHR40590">
    <property type="entry name" value="CYTOPLASMIC PROTEIN-RELATED"/>
    <property type="match status" value="1"/>
</dbReference>
<proteinExistence type="predicted"/>
<keyword evidence="3" id="KW-1185">Reference proteome</keyword>
<dbReference type="RefSeq" id="WP_242935816.1">
    <property type="nucleotide sequence ID" value="NZ_CP094326.1"/>
</dbReference>
<name>A0ABY3YI56_9FLAO</name>
<organism evidence="2 3">
    <name type="scientific">Zhouia spongiae</name>
    <dbReference type="NCBI Taxonomy" id="2202721"/>
    <lineage>
        <taxon>Bacteria</taxon>
        <taxon>Pseudomonadati</taxon>
        <taxon>Bacteroidota</taxon>
        <taxon>Flavobacteriia</taxon>
        <taxon>Flavobacteriales</taxon>
        <taxon>Flavobacteriaceae</taxon>
        <taxon>Zhouia</taxon>
    </lineage>
</organism>
<sequence>MKNIKKMITVCVLCVSFVISAQEKGDVENSVLWKIEHPDLKQSSYLFGTLHMICEDEFSIPEKVLNSLNNVDELVLEVNLSDSEEMIALQKEMIKGNKISEDLTAKQFSDLDAFIQKVMGLPLQNFDAYGISTLYSMMTSKMLSCTNIKFMEIELAQIAAKKNVKVVALEKVSEQFGYIKMAYPPLECYRLIFLFEEYKEDFNKAVRLYKQEDITETTRLISQDKYMNAHSRRYLLENRNINWVEKMAVMMKEKSNLFAVGAAHLTSKDGLIQLLKEKGYIVTPVL</sequence>
<dbReference type="Pfam" id="PF01963">
    <property type="entry name" value="TraB_PrgY_gumN"/>
    <property type="match status" value="1"/>
</dbReference>
<gene>
    <name evidence="2" type="ORF">MQE36_09880</name>
</gene>
<evidence type="ECO:0000313" key="2">
    <source>
        <dbReference type="EMBL" id="UNY97403.1"/>
    </source>
</evidence>
<feature type="chain" id="PRO_5046564582" evidence="1">
    <location>
        <begin position="22"/>
        <end position="286"/>
    </location>
</feature>
<feature type="signal peptide" evidence="1">
    <location>
        <begin position="1"/>
        <end position="21"/>
    </location>
</feature>
<keyword evidence="1" id="KW-0732">Signal</keyword>
<dbReference type="EMBL" id="CP094326">
    <property type="protein sequence ID" value="UNY97403.1"/>
    <property type="molecule type" value="Genomic_DNA"/>
</dbReference>
<evidence type="ECO:0000256" key="1">
    <source>
        <dbReference type="SAM" id="SignalP"/>
    </source>
</evidence>
<dbReference type="CDD" id="cd14789">
    <property type="entry name" value="Tiki"/>
    <property type="match status" value="1"/>
</dbReference>
<dbReference type="PANTHER" id="PTHR40590:SF1">
    <property type="entry name" value="CYTOPLASMIC PROTEIN"/>
    <property type="match status" value="1"/>
</dbReference>
<reference evidence="2 3" key="1">
    <citation type="journal article" date="2018" name="Int. J. Syst. Evol. Microbiol.">
        <title>Zhouia spongiae sp. nov., isolated from a marine sponge.</title>
        <authorList>
            <person name="Zhuang L."/>
            <person name="Lin B."/>
            <person name="Qin F."/>
            <person name="Luo L."/>
        </authorList>
    </citation>
    <scope>NUCLEOTIDE SEQUENCE [LARGE SCALE GENOMIC DNA]</scope>
    <source>
        <strain evidence="2 3">HN-Y44</strain>
    </source>
</reference>